<accession>A0A3E1Y6L6</accession>
<name>A0A3E1Y6L6_9BACT</name>
<gene>
    <name evidence="1" type="ORF">DVR12_18580</name>
</gene>
<organism evidence="1 2">
    <name type="scientific">Chitinophaga silvatica</name>
    <dbReference type="NCBI Taxonomy" id="2282649"/>
    <lineage>
        <taxon>Bacteria</taxon>
        <taxon>Pseudomonadati</taxon>
        <taxon>Bacteroidota</taxon>
        <taxon>Chitinophagia</taxon>
        <taxon>Chitinophagales</taxon>
        <taxon>Chitinophagaceae</taxon>
        <taxon>Chitinophaga</taxon>
    </lineage>
</organism>
<dbReference type="AlphaFoldDB" id="A0A3E1Y6L6"/>
<comment type="caution">
    <text evidence="1">The sequence shown here is derived from an EMBL/GenBank/DDBJ whole genome shotgun (WGS) entry which is preliminary data.</text>
</comment>
<proteinExistence type="predicted"/>
<evidence type="ECO:0000313" key="2">
    <source>
        <dbReference type="Proteomes" id="UP000260644"/>
    </source>
</evidence>
<keyword evidence="2" id="KW-1185">Reference proteome</keyword>
<sequence>MTLIKQAELPVPFLFNPLKHHLGVLHQVLAQTPFPEVFILLKKLGASQMDMYTGLLSLPEIISEIKGFLEESGIFEHSAFHNYLIAHQEFITIKLSDSSEWILREAKGESYVHVHPGRHVPHTLRIKATALKTALAYQAAKQQGLLNGELQSDINKLRKQLELSPVRNILECQHLLELVYLLATID</sequence>
<dbReference type="EMBL" id="QPMM01000010">
    <property type="protein sequence ID" value="RFS20569.1"/>
    <property type="molecule type" value="Genomic_DNA"/>
</dbReference>
<dbReference type="Proteomes" id="UP000260644">
    <property type="component" value="Unassembled WGS sequence"/>
</dbReference>
<reference evidence="1 2" key="1">
    <citation type="submission" date="2018-07" db="EMBL/GenBank/DDBJ databases">
        <title>Chitinophaga K2CV101002-2 sp. nov., isolated from a monsoon evergreen broad-leaved forest soil.</title>
        <authorList>
            <person name="Lv Y."/>
        </authorList>
    </citation>
    <scope>NUCLEOTIDE SEQUENCE [LARGE SCALE GENOMIC DNA]</scope>
    <source>
        <strain evidence="1 2">GDMCC 1.1288</strain>
    </source>
</reference>
<dbReference type="OrthoDB" id="1121210at2"/>
<dbReference type="RefSeq" id="WP_116977289.1">
    <property type="nucleotide sequence ID" value="NZ_QPMM01000010.1"/>
</dbReference>
<protein>
    <submittedName>
        <fullName evidence="1">Uncharacterized protein</fullName>
    </submittedName>
</protein>
<evidence type="ECO:0000313" key="1">
    <source>
        <dbReference type="EMBL" id="RFS20569.1"/>
    </source>
</evidence>